<organism evidence="2 3">
    <name type="scientific">Paenibacillus monticola</name>
    <dbReference type="NCBI Taxonomy" id="2666075"/>
    <lineage>
        <taxon>Bacteria</taxon>
        <taxon>Bacillati</taxon>
        <taxon>Bacillota</taxon>
        <taxon>Bacilli</taxon>
        <taxon>Bacillales</taxon>
        <taxon>Paenibacillaceae</taxon>
        <taxon>Paenibacillus</taxon>
    </lineage>
</organism>
<name>A0A7X2L1B7_9BACL</name>
<gene>
    <name evidence="2" type="ORF">GJB61_07875</name>
</gene>
<evidence type="ECO:0000313" key="3">
    <source>
        <dbReference type="Proteomes" id="UP000463051"/>
    </source>
</evidence>
<dbReference type="EMBL" id="WJXB01000002">
    <property type="protein sequence ID" value="MRN52915.1"/>
    <property type="molecule type" value="Genomic_DNA"/>
</dbReference>
<sequence>MPNIWMHIEYGQQLADEFRDRLPFLARLQNHGNLYRLGCQGPDFLLYHSFLPWRTDTGATRLGDHMHSRNCGPVLIEFWQRIRELSPADLPEAQLYFLGFLTHHLLDRNLHPYVNWKAGYKQRNHGRFEIALDTVFMKRVKQVDTWQIPAWKKIDVGSGLPYPIHTILHETALTWYPEVMAYLPAESWHEAYLDLVLAHKCLYDPRGWKKAIVWGQARSHFYQKLSPAEEQLDYLNEKHTQWRHSALYTEARTESVPELWEQALAEGRIVLQALADWLDCTVAAEATRKLEAFKLVLGDRSYDTGKECSSNLMNLYAEPIWEKNTGS</sequence>
<dbReference type="AlphaFoldDB" id="A0A7X2L1B7"/>
<protein>
    <recommendedName>
        <fullName evidence="1">Phospholipase C/D domain-containing protein</fullName>
    </recommendedName>
</protein>
<dbReference type="RefSeq" id="WP_154117906.1">
    <property type="nucleotide sequence ID" value="NZ_WJXB01000002.1"/>
</dbReference>
<evidence type="ECO:0000259" key="1">
    <source>
        <dbReference type="Pfam" id="PF00882"/>
    </source>
</evidence>
<feature type="domain" description="Phospholipase C/D" evidence="1">
    <location>
        <begin position="6"/>
        <end position="150"/>
    </location>
</feature>
<proteinExistence type="predicted"/>
<evidence type="ECO:0000313" key="2">
    <source>
        <dbReference type="EMBL" id="MRN52915.1"/>
    </source>
</evidence>
<accession>A0A7X2L1B7</accession>
<dbReference type="Proteomes" id="UP000463051">
    <property type="component" value="Unassembled WGS sequence"/>
</dbReference>
<comment type="caution">
    <text evidence="2">The sequence shown here is derived from an EMBL/GenBank/DDBJ whole genome shotgun (WGS) entry which is preliminary data.</text>
</comment>
<keyword evidence="3" id="KW-1185">Reference proteome</keyword>
<dbReference type="Pfam" id="PF00882">
    <property type="entry name" value="Zn_dep_PLPC"/>
    <property type="match status" value="1"/>
</dbReference>
<dbReference type="InterPro" id="IPR029002">
    <property type="entry name" value="PLPC/GPLD1"/>
</dbReference>
<reference evidence="2 3" key="1">
    <citation type="submission" date="2019-11" db="EMBL/GenBank/DDBJ databases">
        <title>Paenibacillus monticola sp. nov., a novel PGPR strain isolated from mountain sample in China.</title>
        <authorList>
            <person name="Zhao Q."/>
            <person name="Li H.-P."/>
            <person name="Zhang J.-L."/>
        </authorList>
    </citation>
    <scope>NUCLEOTIDE SEQUENCE [LARGE SCALE GENOMIC DNA]</scope>
    <source>
        <strain evidence="2 3">LC-T2</strain>
    </source>
</reference>